<sequence length="245" mass="24586">MATAATAAAAAAAPAGGSLAAKLAVVVGWLVIAGSCIRSLPQILRILKNKSVRGLSLTSFSSELFCYMVSVAYNVTHGYAFSTFGDTAICALQNAAIIGLIFRLGTVARGTQLAVSAALAAAGWWLFAGGCPPAVLTALQTGSVALLALGGRLPQILLNLRRGNSGELSLGTCALSFVGNLARVFTTATLVKDPLILGSAAVQAGGGEACASDGCPGALLNGILVWQCVQTARQLRPGGGTLQAA</sequence>
<dbReference type="Gene3D" id="1.20.1280.290">
    <property type="match status" value="1"/>
</dbReference>
<keyword evidence="2" id="KW-0813">Transport</keyword>
<evidence type="ECO:0000256" key="3">
    <source>
        <dbReference type="ARBA" id="ARBA00022692"/>
    </source>
</evidence>
<comment type="subcellular location">
    <subcellularLocation>
        <location evidence="1">Membrane</location>
        <topology evidence="1">Multi-pass membrane protein</topology>
    </subcellularLocation>
</comment>
<evidence type="ECO:0000256" key="5">
    <source>
        <dbReference type="ARBA" id="ARBA00022989"/>
    </source>
</evidence>
<evidence type="ECO:0000313" key="10">
    <source>
        <dbReference type="Proteomes" id="UP001205105"/>
    </source>
</evidence>
<feature type="transmembrane region" description="Helical" evidence="8">
    <location>
        <begin position="79"/>
        <end position="104"/>
    </location>
</feature>
<evidence type="ECO:0000256" key="7">
    <source>
        <dbReference type="ARBA" id="ARBA00038475"/>
    </source>
</evidence>
<keyword evidence="3 8" id="KW-0812">Transmembrane</keyword>
<name>A0AAD5DUA5_9CHLO</name>
<dbReference type="GO" id="GO:0016020">
    <property type="term" value="C:membrane"/>
    <property type="evidence" value="ECO:0007669"/>
    <property type="project" value="UniProtKB-SubCell"/>
</dbReference>
<evidence type="ECO:0008006" key="11">
    <source>
        <dbReference type="Google" id="ProtNLM"/>
    </source>
</evidence>
<dbReference type="SMART" id="SM00679">
    <property type="entry name" value="CTNS"/>
    <property type="match status" value="2"/>
</dbReference>
<dbReference type="Proteomes" id="UP001205105">
    <property type="component" value="Unassembled WGS sequence"/>
</dbReference>
<evidence type="ECO:0000256" key="6">
    <source>
        <dbReference type="ARBA" id="ARBA00023136"/>
    </source>
</evidence>
<evidence type="ECO:0000256" key="2">
    <source>
        <dbReference type="ARBA" id="ARBA00022448"/>
    </source>
</evidence>
<evidence type="ECO:0000256" key="8">
    <source>
        <dbReference type="SAM" id="Phobius"/>
    </source>
</evidence>
<dbReference type="EMBL" id="JADXDR010000050">
    <property type="protein sequence ID" value="KAI7842633.1"/>
    <property type="molecule type" value="Genomic_DNA"/>
</dbReference>
<keyword evidence="4" id="KW-0677">Repeat</keyword>
<keyword evidence="5 8" id="KW-1133">Transmembrane helix</keyword>
<organism evidence="9 10">
    <name type="scientific">Chlorella ohadii</name>
    <dbReference type="NCBI Taxonomy" id="2649997"/>
    <lineage>
        <taxon>Eukaryota</taxon>
        <taxon>Viridiplantae</taxon>
        <taxon>Chlorophyta</taxon>
        <taxon>core chlorophytes</taxon>
        <taxon>Trebouxiophyceae</taxon>
        <taxon>Chlorellales</taxon>
        <taxon>Chlorellaceae</taxon>
        <taxon>Chlorella clade</taxon>
        <taxon>Chlorella</taxon>
    </lineage>
</organism>
<evidence type="ECO:0000256" key="4">
    <source>
        <dbReference type="ARBA" id="ARBA00022737"/>
    </source>
</evidence>
<dbReference type="InterPro" id="IPR006603">
    <property type="entry name" value="PQ-loop_rpt"/>
</dbReference>
<gene>
    <name evidence="9" type="ORF">COHA_003737</name>
</gene>
<reference evidence="9" key="1">
    <citation type="submission" date="2020-11" db="EMBL/GenBank/DDBJ databases">
        <title>Chlorella ohadii genome sequencing and assembly.</title>
        <authorList>
            <person name="Murik O."/>
            <person name="Treves H."/>
            <person name="Kedem I."/>
            <person name="Shotland Y."/>
            <person name="Kaplan A."/>
        </authorList>
    </citation>
    <scope>NUCLEOTIDE SEQUENCE</scope>
    <source>
        <strain evidence="9">1</strain>
    </source>
</reference>
<evidence type="ECO:0000256" key="1">
    <source>
        <dbReference type="ARBA" id="ARBA00004141"/>
    </source>
</evidence>
<dbReference type="Pfam" id="PF04193">
    <property type="entry name" value="PQ-loop"/>
    <property type="match status" value="2"/>
</dbReference>
<proteinExistence type="inferred from homology"/>
<dbReference type="PANTHER" id="PTHR12226">
    <property type="entry name" value="MANNOSE-P-DOLICHOL UTILIZATION DEFECT 1 LEC35 -RELATED"/>
    <property type="match status" value="1"/>
</dbReference>
<accession>A0AAD5DUA5</accession>
<comment type="caution">
    <text evidence="9">The sequence shown here is derived from an EMBL/GenBank/DDBJ whole genome shotgun (WGS) entry which is preliminary data.</text>
</comment>
<keyword evidence="10" id="KW-1185">Reference proteome</keyword>
<protein>
    <recommendedName>
        <fullName evidence="11">Mannose-P-dolichol utilization defect 1 protein homolog</fullName>
    </recommendedName>
</protein>
<dbReference type="PANTHER" id="PTHR12226:SF2">
    <property type="entry name" value="MANNOSE-P-DOLICHOL UTILIZATION DEFECT 1 PROTEIN"/>
    <property type="match status" value="1"/>
</dbReference>
<dbReference type="InterPro" id="IPR016817">
    <property type="entry name" value="MannP-dilichol_defect-1"/>
</dbReference>
<feature type="transmembrane region" description="Helical" evidence="8">
    <location>
        <begin position="54"/>
        <end position="73"/>
    </location>
</feature>
<comment type="similarity">
    <text evidence="7">Belongs to the MPDU1 (TC 2.A.43.3) family.</text>
</comment>
<evidence type="ECO:0000313" key="9">
    <source>
        <dbReference type="EMBL" id="KAI7842633.1"/>
    </source>
</evidence>
<keyword evidence="6 8" id="KW-0472">Membrane</keyword>
<dbReference type="AlphaFoldDB" id="A0AAD5DUA5"/>
<feature type="transmembrane region" description="Helical" evidence="8">
    <location>
        <begin position="111"/>
        <end position="128"/>
    </location>
</feature>